<organism evidence="4 5">
    <name type="scientific">Micromonospora polyrhachis</name>
    <dbReference type="NCBI Taxonomy" id="1282883"/>
    <lineage>
        <taxon>Bacteria</taxon>
        <taxon>Bacillati</taxon>
        <taxon>Actinomycetota</taxon>
        <taxon>Actinomycetes</taxon>
        <taxon>Micromonosporales</taxon>
        <taxon>Micromonosporaceae</taxon>
        <taxon>Micromonospora</taxon>
    </lineage>
</organism>
<accession>A0A7W7STZ5</accession>
<dbReference type="GO" id="GO:0006508">
    <property type="term" value="P:proteolysis"/>
    <property type="evidence" value="ECO:0007669"/>
    <property type="project" value="InterPro"/>
</dbReference>
<name>A0A7W7STZ5_9ACTN</name>
<dbReference type="RefSeq" id="WP_184536643.1">
    <property type="nucleotide sequence ID" value="NZ_JACHJW010000001.1"/>
</dbReference>
<proteinExistence type="inferred from homology"/>
<dbReference type="PANTHER" id="PTHR43798:SF33">
    <property type="entry name" value="HYDROLASE, PUTATIVE (AFU_ORTHOLOGUE AFUA_2G14860)-RELATED"/>
    <property type="match status" value="1"/>
</dbReference>
<evidence type="ECO:0000256" key="2">
    <source>
        <dbReference type="ARBA" id="ARBA00022801"/>
    </source>
</evidence>
<dbReference type="PRINTS" id="PR00793">
    <property type="entry name" value="PROAMNOPTASE"/>
</dbReference>
<evidence type="ECO:0000313" key="5">
    <source>
        <dbReference type="Proteomes" id="UP000578819"/>
    </source>
</evidence>
<dbReference type="Gene3D" id="3.40.50.1820">
    <property type="entry name" value="alpha/beta hydrolase"/>
    <property type="match status" value="1"/>
</dbReference>
<dbReference type="InterPro" id="IPR000073">
    <property type="entry name" value="AB_hydrolase_1"/>
</dbReference>
<feature type="domain" description="AB hydrolase-1" evidence="3">
    <location>
        <begin position="21"/>
        <end position="272"/>
    </location>
</feature>
<gene>
    <name evidence="4" type="ORF">FHR38_004685</name>
</gene>
<dbReference type="Proteomes" id="UP000578819">
    <property type="component" value="Unassembled WGS sequence"/>
</dbReference>
<reference evidence="4 5" key="1">
    <citation type="submission" date="2020-08" db="EMBL/GenBank/DDBJ databases">
        <title>Sequencing the genomes of 1000 actinobacteria strains.</title>
        <authorList>
            <person name="Klenk H.-P."/>
        </authorList>
    </citation>
    <scope>NUCLEOTIDE SEQUENCE [LARGE SCALE GENOMIC DNA]</scope>
    <source>
        <strain evidence="4 5">DSM 45886</strain>
    </source>
</reference>
<dbReference type="GO" id="GO:0004177">
    <property type="term" value="F:aminopeptidase activity"/>
    <property type="evidence" value="ECO:0007669"/>
    <property type="project" value="UniProtKB-EC"/>
</dbReference>
<dbReference type="SUPFAM" id="SSF53474">
    <property type="entry name" value="alpha/beta-Hydrolases"/>
    <property type="match status" value="1"/>
</dbReference>
<protein>
    <submittedName>
        <fullName evidence="4">Pimeloyl-ACP methyl ester carboxylesterase</fullName>
    </submittedName>
</protein>
<dbReference type="InterPro" id="IPR029058">
    <property type="entry name" value="AB_hydrolase_fold"/>
</dbReference>
<dbReference type="InterPro" id="IPR002410">
    <property type="entry name" value="Peptidase_S33"/>
</dbReference>
<evidence type="ECO:0000259" key="3">
    <source>
        <dbReference type="Pfam" id="PF00561"/>
    </source>
</evidence>
<sequence length="284" mass="29834">MPSFSSYDGTELTYRVLGSGPALVCVPGGPGRAGAYLEDLGGLSAYRTLIVLDNRGTGGSAVPDDPATYRCDRIVDDVEALRVHLGLDRMELLGHSAGGNVAELYAARFPERLAKLVLVTPGLRSVGVDAVGFLEAANARSGEWWFEAASTAFNDWRNAAARGAGAEEIAPLRAATAPFSYGRWDERARTHSENEPSQRSDAAADGFYADFEPDVAAVRAGLAKLDAPVLIVAGELDTSPTPAAAQLLADLFPAAEVTVLPGGGHFPWLDDPAAFTHAVHGFLA</sequence>
<dbReference type="InterPro" id="IPR050266">
    <property type="entry name" value="AB_hydrolase_sf"/>
</dbReference>
<comment type="similarity">
    <text evidence="1">Belongs to the peptidase S33 family.</text>
</comment>
<dbReference type="PRINTS" id="PR00111">
    <property type="entry name" value="ABHYDROLASE"/>
</dbReference>
<keyword evidence="5" id="KW-1185">Reference proteome</keyword>
<dbReference type="PANTHER" id="PTHR43798">
    <property type="entry name" value="MONOACYLGLYCEROL LIPASE"/>
    <property type="match status" value="1"/>
</dbReference>
<evidence type="ECO:0000256" key="1">
    <source>
        <dbReference type="ARBA" id="ARBA00010088"/>
    </source>
</evidence>
<dbReference type="Pfam" id="PF00561">
    <property type="entry name" value="Abhydrolase_1"/>
    <property type="match status" value="1"/>
</dbReference>
<dbReference type="GO" id="GO:0016020">
    <property type="term" value="C:membrane"/>
    <property type="evidence" value="ECO:0007669"/>
    <property type="project" value="TreeGrafter"/>
</dbReference>
<comment type="caution">
    <text evidence="4">The sequence shown here is derived from an EMBL/GenBank/DDBJ whole genome shotgun (WGS) entry which is preliminary data.</text>
</comment>
<keyword evidence="2" id="KW-0378">Hydrolase</keyword>
<dbReference type="EMBL" id="JACHJW010000001">
    <property type="protein sequence ID" value="MBB4960952.1"/>
    <property type="molecule type" value="Genomic_DNA"/>
</dbReference>
<dbReference type="AlphaFoldDB" id="A0A7W7STZ5"/>
<evidence type="ECO:0000313" key="4">
    <source>
        <dbReference type="EMBL" id="MBB4960952.1"/>
    </source>
</evidence>